<name>A0ABV9JML7_9GAMM</name>
<dbReference type="RefSeq" id="WP_377333949.1">
    <property type="nucleotide sequence ID" value="NZ_JBHSGB010000010.1"/>
</dbReference>
<reference evidence="3" key="1">
    <citation type="journal article" date="2019" name="Int. J. Syst. Evol. Microbiol.">
        <title>The Global Catalogue of Microorganisms (GCM) 10K type strain sequencing project: providing services to taxonomists for standard genome sequencing and annotation.</title>
        <authorList>
            <consortium name="The Broad Institute Genomics Platform"/>
            <consortium name="The Broad Institute Genome Sequencing Center for Infectious Disease"/>
            <person name="Wu L."/>
            <person name="Ma J."/>
        </authorList>
    </citation>
    <scope>NUCLEOTIDE SEQUENCE [LARGE SCALE GENOMIC DNA]</scope>
    <source>
        <strain evidence="3">DT28</strain>
    </source>
</reference>
<comment type="caution">
    <text evidence="2">The sequence shown here is derived from an EMBL/GenBank/DDBJ whole genome shotgun (WGS) entry which is preliminary data.</text>
</comment>
<dbReference type="EMBL" id="JBHSGB010000010">
    <property type="protein sequence ID" value="MFC4655450.1"/>
    <property type="molecule type" value="Genomic_DNA"/>
</dbReference>
<feature type="coiled-coil region" evidence="1">
    <location>
        <begin position="5"/>
        <end position="32"/>
    </location>
</feature>
<dbReference type="Proteomes" id="UP001595962">
    <property type="component" value="Unassembled WGS sequence"/>
</dbReference>
<gene>
    <name evidence="2" type="primary">priC</name>
    <name evidence="2" type="ORF">ACFO3I_10540</name>
</gene>
<keyword evidence="1" id="KW-0175">Coiled coil</keyword>
<accession>A0ABV9JML7</accession>
<sequence length="101" mass="11687">MDQLLEQLDQNLKELYRKALDADALLEQLQQQGHAKHQSIFAEELFTVQSNRFMPYLSETAEQIAAMRQTQQFNTATLQRVVQQLQQLHKTLAEFKAALAN</sequence>
<protein>
    <submittedName>
        <fullName evidence="2">Primosomal replication protein PriC</fullName>
    </submittedName>
</protein>
<dbReference type="Pfam" id="PF07445">
    <property type="entry name" value="PriC"/>
    <property type="match status" value="1"/>
</dbReference>
<proteinExistence type="predicted"/>
<evidence type="ECO:0000313" key="3">
    <source>
        <dbReference type="Proteomes" id="UP001595962"/>
    </source>
</evidence>
<dbReference type="InterPro" id="IPR010890">
    <property type="entry name" value="PriC"/>
</dbReference>
<dbReference type="InterPro" id="IPR038338">
    <property type="entry name" value="PriC_sf"/>
</dbReference>
<evidence type="ECO:0000313" key="2">
    <source>
        <dbReference type="EMBL" id="MFC4655450.1"/>
    </source>
</evidence>
<keyword evidence="3" id="KW-1185">Reference proteome</keyword>
<organism evidence="2 3">
    <name type="scientific">Rheinheimera marina</name>
    <dbReference type="NCBI Taxonomy" id="1774958"/>
    <lineage>
        <taxon>Bacteria</taxon>
        <taxon>Pseudomonadati</taxon>
        <taxon>Pseudomonadota</taxon>
        <taxon>Gammaproteobacteria</taxon>
        <taxon>Chromatiales</taxon>
        <taxon>Chromatiaceae</taxon>
        <taxon>Rheinheimera</taxon>
    </lineage>
</organism>
<dbReference type="Gene3D" id="1.20.1270.340">
    <property type="match status" value="1"/>
</dbReference>
<evidence type="ECO:0000256" key="1">
    <source>
        <dbReference type="SAM" id="Coils"/>
    </source>
</evidence>